<feature type="transmembrane region" description="Helical" evidence="1">
    <location>
        <begin position="41"/>
        <end position="60"/>
    </location>
</feature>
<proteinExistence type="predicted"/>
<protein>
    <submittedName>
        <fullName evidence="3">Uncharacterized protein</fullName>
    </submittedName>
</protein>
<comment type="caution">
    <text evidence="3">The sequence shown here is derived from an EMBL/GenBank/DDBJ whole genome shotgun (WGS) entry which is preliminary data.</text>
</comment>
<evidence type="ECO:0000256" key="1">
    <source>
        <dbReference type="SAM" id="Phobius"/>
    </source>
</evidence>
<organism evidence="3 4">
    <name type="scientific">Adineta steineri</name>
    <dbReference type="NCBI Taxonomy" id="433720"/>
    <lineage>
        <taxon>Eukaryota</taxon>
        <taxon>Metazoa</taxon>
        <taxon>Spiralia</taxon>
        <taxon>Gnathifera</taxon>
        <taxon>Rotifera</taxon>
        <taxon>Eurotatoria</taxon>
        <taxon>Bdelloidea</taxon>
        <taxon>Adinetida</taxon>
        <taxon>Adinetidae</taxon>
        <taxon>Adineta</taxon>
    </lineage>
</organism>
<keyword evidence="1" id="KW-1133">Transmembrane helix</keyword>
<sequence>FASTATNPIQRTLIHYDCGCVLSERGALVQKYGGNTFSIPAVYIAYFATFGALAWHLLLFDSSVENLNGPILAGSAINETAVRERIDDRSDRAKTCFFVCTRLLSTNFFLLLQSNQDDACLSFNRCFELFAQQSHQPDENPWIQPIYTTINEEREAEKEFQQNIFYPTYQKLNDHKQIINILQSKTEVQIKLQNYITQMPIRIEIIHFKAELSNPELIKLPLKIPRQLFY</sequence>
<name>A0A819JLT0_9BILA</name>
<reference evidence="3" key="1">
    <citation type="submission" date="2021-02" db="EMBL/GenBank/DDBJ databases">
        <authorList>
            <person name="Nowell W R."/>
        </authorList>
    </citation>
    <scope>NUCLEOTIDE SEQUENCE</scope>
</reference>
<evidence type="ECO:0000313" key="2">
    <source>
        <dbReference type="EMBL" id="CAF1384007.1"/>
    </source>
</evidence>
<gene>
    <name evidence="2" type="ORF">JYZ213_LOCUS36824</name>
    <name evidence="3" type="ORF">OXD698_LOCUS25802</name>
</gene>
<feature type="non-terminal residue" evidence="3">
    <location>
        <position position="230"/>
    </location>
</feature>
<dbReference type="Proteomes" id="UP000663845">
    <property type="component" value="Unassembled WGS sequence"/>
</dbReference>
<accession>A0A819JLT0</accession>
<keyword evidence="1" id="KW-0812">Transmembrane</keyword>
<evidence type="ECO:0000313" key="4">
    <source>
        <dbReference type="Proteomes" id="UP000663844"/>
    </source>
</evidence>
<keyword evidence="1" id="KW-0472">Membrane</keyword>
<dbReference type="Proteomes" id="UP000663844">
    <property type="component" value="Unassembled WGS sequence"/>
</dbReference>
<dbReference type="AlphaFoldDB" id="A0A819JLT0"/>
<dbReference type="EMBL" id="CAJOAZ010002503">
    <property type="protein sequence ID" value="CAF3935028.1"/>
    <property type="molecule type" value="Genomic_DNA"/>
</dbReference>
<dbReference type="EMBL" id="CAJNOG010000926">
    <property type="protein sequence ID" value="CAF1384007.1"/>
    <property type="molecule type" value="Genomic_DNA"/>
</dbReference>
<evidence type="ECO:0000313" key="3">
    <source>
        <dbReference type="EMBL" id="CAF3935028.1"/>
    </source>
</evidence>